<feature type="compositionally biased region" description="Basic residues" evidence="1">
    <location>
        <begin position="29"/>
        <end position="51"/>
    </location>
</feature>
<reference evidence="2" key="1">
    <citation type="submission" date="2020-02" db="EMBL/GenBank/DDBJ databases">
        <authorList>
            <person name="Meier V. D."/>
        </authorList>
    </citation>
    <scope>NUCLEOTIDE SEQUENCE</scope>
    <source>
        <strain evidence="2">AVDCRST_MAG64</strain>
    </source>
</reference>
<accession>A0A6J4P0S0</accession>
<evidence type="ECO:0000256" key="1">
    <source>
        <dbReference type="SAM" id="MobiDB-lite"/>
    </source>
</evidence>
<dbReference type="AlphaFoldDB" id="A0A6J4P0S0"/>
<gene>
    <name evidence="2" type="ORF">AVDCRST_MAG64-1760</name>
</gene>
<feature type="region of interest" description="Disordered" evidence="1">
    <location>
        <begin position="1"/>
        <end position="126"/>
    </location>
</feature>
<evidence type="ECO:0000313" key="2">
    <source>
        <dbReference type="EMBL" id="CAA9401852.1"/>
    </source>
</evidence>
<protein>
    <submittedName>
        <fullName evidence="2">Mobile element protein</fullName>
    </submittedName>
</protein>
<sequence length="126" mass="13793">GTDALPDGPDGRAVAGHRADDPAGAARRAAPHRGHARGAQRHQLPRPHRLPVARDPARPAEERDRAALLRPVPRRRHLGTRARRVARADAPRRGPRRAAVGGRDRQPDGQDRRKRGARGYDAGKKL</sequence>
<feature type="non-terminal residue" evidence="2">
    <location>
        <position position="126"/>
    </location>
</feature>
<organism evidence="2">
    <name type="scientific">uncultured Phycisphaerae bacterium</name>
    <dbReference type="NCBI Taxonomy" id="904963"/>
    <lineage>
        <taxon>Bacteria</taxon>
        <taxon>Pseudomonadati</taxon>
        <taxon>Planctomycetota</taxon>
        <taxon>Phycisphaerae</taxon>
        <taxon>environmental samples</taxon>
    </lineage>
</organism>
<proteinExistence type="predicted"/>
<feature type="compositionally biased region" description="Basic and acidic residues" evidence="1">
    <location>
        <begin position="55"/>
        <end position="67"/>
    </location>
</feature>
<feature type="non-terminal residue" evidence="2">
    <location>
        <position position="1"/>
    </location>
</feature>
<feature type="compositionally biased region" description="Basic residues" evidence="1">
    <location>
        <begin position="72"/>
        <end position="85"/>
    </location>
</feature>
<feature type="compositionally biased region" description="Basic and acidic residues" evidence="1">
    <location>
        <begin position="102"/>
        <end position="111"/>
    </location>
</feature>
<dbReference type="EMBL" id="CADCUQ010000399">
    <property type="protein sequence ID" value="CAA9401852.1"/>
    <property type="molecule type" value="Genomic_DNA"/>
</dbReference>
<name>A0A6J4P0S0_9BACT</name>